<evidence type="ECO:0000259" key="2">
    <source>
        <dbReference type="PROSITE" id="PS51186"/>
    </source>
</evidence>
<dbReference type="CDD" id="cd04301">
    <property type="entry name" value="NAT_SF"/>
    <property type="match status" value="1"/>
</dbReference>
<dbReference type="SUPFAM" id="SSF55729">
    <property type="entry name" value="Acyl-CoA N-acyltransferases (Nat)"/>
    <property type="match status" value="1"/>
</dbReference>
<dbReference type="PROSITE" id="PS51186">
    <property type="entry name" value="GNAT"/>
    <property type="match status" value="1"/>
</dbReference>
<protein>
    <recommendedName>
        <fullName evidence="2">N-acetyltransferase domain-containing protein</fullName>
    </recommendedName>
</protein>
<dbReference type="InterPro" id="IPR050769">
    <property type="entry name" value="NAT_camello-type"/>
</dbReference>
<dbReference type="InterPro" id="IPR000182">
    <property type="entry name" value="GNAT_dom"/>
</dbReference>
<proteinExistence type="predicted"/>
<evidence type="ECO:0000313" key="4">
    <source>
        <dbReference type="Proteomes" id="UP000614272"/>
    </source>
</evidence>
<dbReference type="Pfam" id="PF13508">
    <property type="entry name" value="Acetyltransf_7"/>
    <property type="match status" value="1"/>
</dbReference>
<reference evidence="4" key="1">
    <citation type="journal article" date="2019" name="Int. J. Syst. Evol. Microbiol.">
        <title>The Global Catalogue of Microorganisms (GCM) 10K type strain sequencing project: providing services to taxonomists for standard genome sequencing and annotation.</title>
        <authorList>
            <consortium name="The Broad Institute Genomics Platform"/>
            <consortium name="The Broad Institute Genome Sequencing Center for Infectious Disease"/>
            <person name="Wu L."/>
            <person name="Ma J."/>
        </authorList>
    </citation>
    <scope>NUCLEOTIDE SEQUENCE [LARGE SCALE GENOMIC DNA]</scope>
    <source>
        <strain evidence="4">CGMCC 1.12923</strain>
    </source>
</reference>
<accession>A0ABQ1RAY1</accession>
<feature type="domain" description="N-acetyltransferase" evidence="2">
    <location>
        <begin position="17"/>
        <end position="155"/>
    </location>
</feature>
<keyword evidence="1" id="KW-0808">Transferase</keyword>
<gene>
    <name evidence="3" type="ORF">GCM10011357_19700</name>
</gene>
<evidence type="ECO:0000313" key="3">
    <source>
        <dbReference type="EMBL" id="GGD64404.1"/>
    </source>
</evidence>
<dbReference type="InterPro" id="IPR016181">
    <property type="entry name" value="Acyl_CoA_acyltransferase"/>
</dbReference>
<organism evidence="3 4">
    <name type="scientific">Lacimicrobium alkaliphilum</name>
    <dbReference type="NCBI Taxonomy" id="1526571"/>
    <lineage>
        <taxon>Bacteria</taxon>
        <taxon>Pseudomonadati</taxon>
        <taxon>Pseudomonadota</taxon>
        <taxon>Gammaproteobacteria</taxon>
        <taxon>Alteromonadales</taxon>
        <taxon>Alteromonadaceae</taxon>
        <taxon>Lacimicrobium</taxon>
    </lineage>
</organism>
<name>A0ABQ1RAY1_9ALTE</name>
<dbReference type="PANTHER" id="PTHR13947:SF37">
    <property type="entry name" value="LD18367P"/>
    <property type="match status" value="1"/>
</dbReference>
<comment type="caution">
    <text evidence="3">The sequence shown here is derived from an EMBL/GenBank/DDBJ whole genome shotgun (WGS) entry which is preliminary data.</text>
</comment>
<keyword evidence="4" id="KW-1185">Reference proteome</keyword>
<dbReference type="PANTHER" id="PTHR13947">
    <property type="entry name" value="GNAT FAMILY N-ACETYLTRANSFERASE"/>
    <property type="match status" value="1"/>
</dbReference>
<dbReference type="Gene3D" id="3.40.630.30">
    <property type="match status" value="1"/>
</dbReference>
<dbReference type="Proteomes" id="UP000614272">
    <property type="component" value="Unassembled WGS sequence"/>
</dbReference>
<evidence type="ECO:0000256" key="1">
    <source>
        <dbReference type="ARBA" id="ARBA00022679"/>
    </source>
</evidence>
<dbReference type="EMBL" id="BMGJ01000006">
    <property type="protein sequence ID" value="GGD64404.1"/>
    <property type="molecule type" value="Genomic_DNA"/>
</dbReference>
<sequence>MSVEQLEFVPFNTALSGDFLSINRQWIEDMFVMEPSDFAMLEDPYRYIIAPGGYIWFAAHKELGILGTCALHRQAEGVFELTKMGVRGHNRGLKVGEKLLRHVLEQSEKLSLACLYLLTNKKCAAAIHLYEKNGFVHSQRIMQRYGSAYERCDVAMEYCPDYHEKVIK</sequence>